<gene>
    <name evidence="3" type="ORF">CKO28_09145</name>
</gene>
<dbReference type="EMBL" id="NRRL01000018">
    <property type="protein sequence ID" value="MBK1668202.1"/>
    <property type="molecule type" value="Genomic_DNA"/>
</dbReference>
<reference evidence="3 4" key="1">
    <citation type="journal article" date="2020" name="Microorganisms">
        <title>Osmotic Adaptation and Compatible Solute Biosynthesis of Phototrophic Bacteria as Revealed from Genome Analyses.</title>
        <authorList>
            <person name="Imhoff J.F."/>
            <person name="Rahn T."/>
            <person name="Kunzel S."/>
            <person name="Keller A."/>
            <person name="Neulinger S.C."/>
        </authorList>
    </citation>
    <scope>NUCLEOTIDE SEQUENCE [LARGE SCALE GENOMIC DNA]</scope>
    <source>
        <strain evidence="3 4">DSM 9895</strain>
    </source>
</reference>
<evidence type="ECO:0000256" key="1">
    <source>
        <dbReference type="PROSITE-ProRule" id="PRU00169"/>
    </source>
</evidence>
<dbReference type="SUPFAM" id="SSF52172">
    <property type="entry name" value="CheY-like"/>
    <property type="match status" value="1"/>
</dbReference>
<evidence type="ECO:0000313" key="4">
    <source>
        <dbReference type="Proteomes" id="UP001296873"/>
    </source>
</evidence>
<feature type="domain" description="Response regulatory" evidence="2">
    <location>
        <begin position="3"/>
        <end position="121"/>
    </location>
</feature>
<dbReference type="SMART" id="SM00448">
    <property type="entry name" value="REC"/>
    <property type="match status" value="1"/>
</dbReference>
<dbReference type="Pfam" id="PF00072">
    <property type="entry name" value="Response_reg"/>
    <property type="match status" value="1"/>
</dbReference>
<keyword evidence="1" id="KW-0597">Phosphoprotein</keyword>
<proteinExistence type="predicted"/>
<comment type="caution">
    <text evidence="3">The sequence shown here is derived from an EMBL/GenBank/DDBJ whole genome shotgun (WGS) entry which is preliminary data.</text>
</comment>
<keyword evidence="4" id="KW-1185">Reference proteome</keyword>
<feature type="modified residue" description="4-aspartylphosphate" evidence="1">
    <location>
        <position position="52"/>
    </location>
</feature>
<dbReference type="Proteomes" id="UP001296873">
    <property type="component" value="Unassembled WGS sequence"/>
</dbReference>
<dbReference type="PANTHER" id="PTHR43228:SF1">
    <property type="entry name" value="TWO-COMPONENT RESPONSE REGULATOR ARR22"/>
    <property type="match status" value="1"/>
</dbReference>
<dbReference type="InterPro" id="IPR052048">
    <property type="entry name" value="ST_Response_Regulator"/>
</dbReference>
<dbReference type="InterPro" id="IPR001789">
    <property type="entry name" value="Sig_transdc_resp-reg_receiver"/>
</dbReference>
<accession>A0ABS1DCM0</accession>
<sequence>MAKVLVVDDEKSVRMALRKTLERDAHEVLEAEDGDVALSRLADTMVDVVITDILMPGREGIETIQEIRETYGRLPRIIAISGGGQTGKADFLDFTEQFGANRVLEKPISRDQAMRAVREEVEIAQSARESGQRRGR</sequence>
<dbReference type="Gene3D" id="3.40.50.2300">
    <property type="match status" value="1"/>
</dbReference>
<dbReference type="PROSITE" id="PS50110">
    <property type="entry name" value="RESPONSE_REGULATORY"/>
    <property type="match status" value="1"/>
</dbReference>
<name>A0ABS1DCM0_9PROT</name>
<dbReference type="InterPro" id="IPR011006">
    <property type="entry name" value="CheY-like_superfamily"/>
</dbReference>
<evidence type="ECO:0000313" key="3">
    <source>
        <dbReference type="EMBL" id="MBK1668202.1"/>
    </source>
</evidence>
<protein>
    <recommendedName>
        <fullName evidence="2">Response regulatory domain-containing protein</fullName>
    </recommendedName>
</protein>
<dbReference type="PANTHER" id="PTHR43228">
    <property type="entry name" value="TWO-COMPONENT RESPONSE REGULATOR"/>
    <property type="match status" value="1"/>
</dbReference>
<organism evidence="3 4">
    <name type="scientific">Rhodovibrio sodomensis</name>
    <dbReference type="NCBI Taxonomy" id="1088"/>
    <lineage>
        <taxon>Bacteria</taxon>
        <taxon>Pseudomonadati</taxon>
        <taxon>Pseudomonadota</taxon>
        <taxon>Alphaproteobacteria</taxon>
        <taxon>Rhodospirillales</taxon>
        <taxon>Rhodovibrionaceae</taxon>
        <taxon>Rhodovibrio</taxon>
    </lineage>
</organism>
<evidence type="ECO:0000259" key="2">
    <source>
        <dbReference type="PROSITE" id="PS50110"/>
    </source>
</evidence>
<dbReference type="CDD" id="cd17546">
    <property type="entry name" value="REC_hyHK_CKI1_RcsC-like"/>
    <property type="match status" value="1"/>
</dbReference>